<evidence type="ECO:0000313" key="3">
    <source>
        <dbReference type="Proteomes" id="UP000225277"/>
    </source>
</evidence>
<evidence type="ECO:0000256" key="1">
    <source>
        <dbReference type="SAM" id="SignalP"/>
    </source>
</evidence>
<feature type="chain" id="PRO_5013676119" description="Small secreted protein" evidence="1">
    <location>
        <begin position="20"/>
        <end position="144"/>
    </location>
</feature>
<dbReference type="PANTHER" id="PTHR39602">
    <property type="entry name" value="ACW-9"/>
    <property type="match status" value="1"/>
</dbReference>
<dbReference type="OrthoDB" id="5352317at2759"/>
<evidence type="ECO:0008006" key="4">
    <source>
        <dbReference type="Google" id="ProtNLM"/>
    </source>
</evidence>
<dbReference type="AlphaFoldDB" id="A0A2D3UZZ5"/>
<organism evidence="2 3">
    <name type="scientific">Ramularia collo-cygni</name>
    <dbReference type="NCBI Taxonomy" id="112498"/>
    <lineage>
        <taxon>Eukaryota</taxon>
        <taxon>Fungi</taxon>
        <taxon>Dikarya</taxon>
        <taxon>Ascomycota</taxon>
        <taxon>Pezizomycotina</taxon>
        <taxon>Dothideomycetes</taxon>
        <taxon>Dothideomycetidae</taxon>
        <taxon>Mycosphaerellales</taxon>
        <taxon>Mycosphaerellaceae</taxon>
        <taxon>Ramularia</taxon>
    </lineage>
</organism>
<keyword evidence="1" id="KW-0732">Signal</keyword>
<feature type="signal peptide" evidence="1">
    <location>
        <begin position="1"/>
        <end position="19"/>
    </location>
</feature>
<dbReference type="EMBL" id="FJUY01000001">
    <property type="protein sequence ID" value="CZT14809.1"/>
    <property type="molecule type" value="Genomic_DNA"/>
</dbReference>
<evidence type="ECO:0000313" key="2">
    <source>
        <dbReference type="EMBL" id="CZT14809.1"/>
    </source>
</evidence>
<dbReference type="RefSeq" id="XP_023621706.1">
    <property type="nucleotide sequence ID" value="XM_023765938.1"/>
</dbReference>
<dbReference type="PANTHER" id="PTHR39602:SF2">
    <property type="entry name" value="ACW-9"/>
    <property type="match status" value="1"/>
</dbReference>
<protein>
    <recommendedName>
        <fullName evidence="4">Small secreted protein</fullName>
    </recommendedName>
</protein>
<sequence>MQFTTTFLAVLATAGSALAAPAPAADVSMMAAGSTWTMQNFKRACASGTCNYSFAINTNDGSAATACAYKVTGNPASRASYQNVKCGAFTIGSNWSGQFGEGNGFQTLSVVRGKQILYPAYTDKQLASGQVVKPDQSYTPQNLS</sequence>
<dbReference type="GeneID" id="35596109"/>
<accession>A0A2D3UZZ5</accession>
<gene>
    <name evidence="2" type="ORF">RCC_00758</name>
</gene>
<keyword evidence="3" id="KW-1185">Reference proteome</keyword>
<proteinExistence type="predicted"/>
<dbReference type="Proteomes" id="UP000225277">
    <property type="component" value="Unassembled WGS sequence"/>
</dbReference>
<name>A0A2D3UZZ5_9PEZI</name>
<reference evidence="2 3" key="1">
    <citation type="submission" date="2016-03" db="EMBL/GenBank/DDBJ databases">
        <authorList>
            <person name="Ploux O."/>
        </authorList>
    </citation>
    <scope>NUCLEOTIDE SEQUENCE [LARGE SCALE GENOMIC DNA]</scope>
    <source>
        <strain evidence="2 3">URUG2</strain>
    </source>
</reference>